<dbReference type="InterPro" id="IPR016187">
    <property type="entry name" value="CTDL_fold"/>
</dbReference>
<dbReference type="EMBL" id="CACRXK020001746">
    <property type="protein sequence ID" value="CAB3990898.1"/>
    <property type="molecule type" value="Genomic_DNA"/>
</dbReference>
<dbReference type="Gene3D" id="3.10.100.10">
    <property type="entry name" value="Mannose-Binding Protein A, subunit A"/>
    <property type="match status" value="1"/>
</dbReference>
<organism evidence="1 2">
    <name type="scientific">Paramuricea clavata</name>
    <name type="common">Red gorgonian</name>
    <name type="synonym">Violescent sea-whip</name>
    <dbReference type="NCBI Taxonomy" id="317549"/>
    <lineage>
        <taxon>Eukaryota</taxon>
        <taxon>Metazoa</taxon>
        <taxon>Cnidaria</taxon>
        <taxon>Anthozoa</taxon>
        <taxon>Octocorallia</taxon>
        <taxon>Malacalcyonacea</taxon>
        <taxon>Plexauridae</taxon>
        <taxon>Paramuricea</taxon>
    </lineage>
</organism>
<dbReference type="PROSITE" id="PS00615">
    <property type="entry name" value="C_TYPE_LECTIN_1"/>
    <property type="match status" value="1"/>
</dbReference>
<proteinExistence type="predicted"/>
<dbReference type="Proteomes" id="UP001152795">
    <property type="component" value="Unassembled WGS sequence"/>
</dbReference>
<accession>A0A6S7GG01</accession>
<protein>
    <submittedName>
        <fullName evidence="1">Pulmonary surfactant-associated D</fullName>
    </submittedName>
</protein>
<evidence type="ECO:0000313" key="1">
    <source>
        <dbReference type="EMBL" id="CAB3990898.1"/>
    </source>
</evidence>
<dbReference type="InterPro" id="IPR018378">
    <property type="entry name" value="C-type_lectin_CS"/>
</dbReference>
<dbReference type="InterPro" id="IPR001304">
    <property type="entry name" value="C-type_lectin-like"/>
</dbReference>
<comment type="caution">
    <text evidence="1">The sequence shown here is derived from an EMBL/GenBank/DDBJ whole genome shotgun (WGS) entry which is preliminary data.</text>
</comment>
<reference evidence="1" key="1">
    <citation type="submission" date="2020-04" db="EMBL/GenBank/DDBJ databases">
        <authorList>
            <person name="Alioto T."/>
            <person name="Alioto T."/>
            <person name="Gomez Garrido J."/>
        </authorList>
    </citation>
    <scope>NUCLEOTIDE SEQUENCE</scope>
    <source>
        <strain evidence="1">A484AB</strain>
    </source>
</reference>
<dbReference type="AlphaFoldDB" id="A0A6S7GG01"/>
<dbReference type="SUPFAM" id="SSF56436">
    <property type="entry name" value="C-type lectin-like"/>
    <property type="match status" value="1"/>
</dbReference>
<keyword evidence="2" id="KW-1185">Reference proteome</keyword>
<name>A0A6S7GG01_PARCT</name>
<dbReference type="Pfam" id="PF00059">
    <property type="entry name" value="Lectin_C"/>
    <property type="match status" value="1"/>
</dbReference>
<dbReference type="PANTHER" id="PTHR22803">
    <property type="entry name" value="MANNOSE, PHOSPHOLIPASE, LECTIN RECEPTOR RELATED"/>
    <property type="match status" value="1"/>
</dbReference>
<evidence type="ECO:0000313" key="2">
    <source>
        <dbReference type="Proteomes" id="UP001152795"/>
    </source>
</evidence>
<dbReference type="PROSITE" id="PS50041">
    <property type="entry name" value="C_TYPE_LECTIN_2"/>
    <property type="match status" value="1"/>
</dbReference>
<feature type="non-terminal residue" evidence="1">
    <location>
        <position position="69"/>
    </location>
</feature>
<sequence>PRYQHTNFHTVAGRSATYLNWAAGQPNDVGGSQDCVYMYTSNDKLGKWNDEGCVWPHHYICESKYHRCN</sequence>
<dbReference type="InterPro" id="IPR050111">
    <property type="entry name" value="C-type_lectin/snaclec_domain"/>
</dbReference>
<dbReference type="InterPro" id="IPR016186">
    <property type="entry name" value="C-type_lectin-like/link_sf"/>
</dbReference>
<dbReference type="OrthoDB" id="5954286at2759"/>
<gene>
    <name evidence="1" type="ORF">PACLA_8A001316</name>
</gene>